<keyword evidence="2" id="KW-1185">Reference proteome</keyword>
<sequence length="99" mass="10985">MEFILSWLEHVPNFTSVFGAGGQTTVGKPNKSRSQGYAMLAEAVSKQSKGRLNINGKNMRERFQRHMKVYTTTKTKASGTGFGVTEEDSRNGIYTVAHK</sequence>
<dbReference type="AlphaFoldDB" id="A0A086TJ24"/>
<proteinExistence type="predicted"/>
<reference evidence="1 2" key="1">
    <citation type="submission" date="2011-02" db="EMBL/GenBank/DDBJ databases">
        <title>The Genome Sequence of Mortierella verticillata NRRL 6337.</title>
        <authorList>
            <consortium name="The Broad Institute Genome Sequencing Platform"/>
            <person name="Russ C."/>
            <person name="Cuomo C."/>
            <person name="Burger G."/>
            <person name="Gray M.W."/>
            <person name="Holland P.W.H."/>
            <person name="King N."/>
            <person name="Lang F.B.F."/>
            <person name="Roger A.J."/>
            <person name="Ruiz-Trillo I."/>
            <person name="Young S.K."/>
            <person name="Zeng Q."/>
            <person name="Gargeya S."/>
            <person name="Alvarado L."/>
            <person name="Berlin A."/>
            <person name="Chapman S.B."/>
            <person name="Chen Z."/>
            <person name="Freedman E."/>
            <person name="Gellesch M."/>
            <person name="Goldberg J."/>
            <person name="Griggs A."/>
            <person name="Gujja S."/>
            <person name="Heilman E."/>
            <person name="Heiman D."/>
            <person name="Howarth C."/>
            <person name="Mehta T."/>
            <person name="Neiman D."/>
            <person name="Pearson M."/>
            <person name="Roberts A."/>
            <person name="Saif S."/>
            <person name="Shea T."/>
            <person name="Shenoy N."/>
            <person name="Sisk P."/>
            <person name="Stolte C."/>
            <person name="Sykes S."/>
            <person name="White J."/>
            <person name="Yandava C."/>
            <person name="Haas B."/>
            <person name="Nusbaum C."/>
            <person name="Birren B."/>
        </authorList>
    </citation>
    <scope>NUCLEOTIDE SEQUENCE [LARGE SCALE GENOMIC DNA]</scope>
    <source>
        <strain evidence="1 2">NRRL 6337</strain>
    </source>
</reference>
<accession>A0A086TJ24</accession>
<organism evidence="1 2">
    <name type="scientific">Podila verticillata NRRL 6337</name>
    <dbReference type="NCBI Taxonomy" id="1069443"/>
    <lineage>
        <taxon>Eukaryota</taxon>
        <taxon>Fungi</taxon>
        <taxon>Fungi incertae sedis</taxon>
        <taxon>Mucoromycota</taxon>
        <taxon>Mortierellomycotina</taxon>
        <taxon>Mortierellomycetes</taxon>
        <taxon>Mortierellales</taxon>
        <taxon>Mortierellaceae</taxon>
        <taxon>Podila</taxon>
    </lineage>
</organism>
<dbReference type="OrthoDB" id="2424990at2759"/>
<evidence type="ECO:0000313" key="2">
    <source>
        <dbReference type="Proteomes" id="UP000243308"/>
    </source>
</evidence>
<evidence type="ECO:0000313" key="1">
    <source>
        <dbReference type="EMBL" id="KFH61951.1"/>
    </source>
</evidence>
<protein>
    <submittedName>
        <fullName evidence="1">Uncharacterized protein</fullName>
    </submittedName>
</protein>
<name>A0A086TJ24_9FUNG</name>
<dbReference type="Proteomes" id="UP000243308">
    <property type="component" value="Unassembled WGS sequence"/>
</dbReference>
<gene>
    <name evidence="1" type="ORF">MVEG_12105</name>
</gene>
<dbReference type="EMBL" id="KN042434">
    <property type="protein sequence ID" value="KFH61951.1"/>
    <property type="molecule type" value="Genomic_DNA"/>
</dbReference>